<protein>
    <recommendedName>
        <fullName evidence="1">Methyltransferase FkbM domain-containing protein</fullName>
    </recommendedName>
</protein>
<evidence type="ECO:0000259" key="1">
    <source>
        <dbReference type="Pfam" id="PF05050"/>
    </source>
</evidence>
<dbReference type="PANTHER" id="PTHR34203:SF15">
    <property type="entry name" value="SLL1173 PROTEIN"/>
    <property type="match status" value="1"/>
</dbReference>
<dbReference type="OrthoDB" id="276857at2"/>
<accession>A0A2S8GNG3</accession>
<reference evidence="2 3" key="1">
    <citation type="submission" date="2018-02" db="EMBL/GenBank/DDBJ databases">
        <title>Comparative genomes isolates from brazilian mangrove.</title>
        <authorList>
            <person name="Araujo J.E."/>
            <person name="Taketani R.G."/>
            <person name="Silva M.C.P."/>
            <person name="Loureco M.V."/>
            <person name="Andreote F.D."/>
        </authorList>
    </citation>
    <scope>NUCLEOTIDE SEQUENCE [LARGE SCALE GENOMIC DNA]</scope>
    <source>
        <strain evidence="2 3">Nap-Phe MGV</strain>
    </source>
</reference>
<sequence>MIHRKLVQFARYNHHTLYWPAIPKNPVVVDLGGNRGGFSRAISKFYNVRGVIVEPVPDLYNALIAPNGMETRNVAVADKDGSVRISISSQEDCHRIGVPLDGITLGTIEVQSVSLMTLLQEHDISTVDVLKIDIEGSELEVLNSLPDDLLVKVSQATIEFHSAFGAYPESMVDNFVARMHRLNFYCFDFLGGRYADCLFINRRRCNLGPFHRAFLRHVSQRLMWRLPYVPNT</sequence>
<comment type="caution">
    <text evidence="2">The sequence shown here is derived from an EMBL/GenBank/DDBJ whole genome shotgun (WGS) entry which is preliminary data.</text>
</comment>
<dbReference type="NCBIfam" id="TIGR01444">
    <property type="entry name" value="fkbM_fam"/>
    <property type="match status" value="1"/>
</dbReference>
<proteinExistence type="predicted"/>
<dbReference type="Gene3D" id="3.40.50.150">
    <property type="entry name" value="Vaccinia Virus protein VP39"/>
    <property type="match status" value="1"/>
</dbReference>
<dbReference type="RefSeq" id="WP_105335667.1">
    <property type="nucleotide sequence ID" value="NZ_PUHZ01000012.1"/>
</dbReference>
<evidence type="ECO:0000313" key="3">
    <source>
        <dbReference type="Proteomes" id="UP000237819"/>
    </source>
</evidence>
<dbReference type="Proteomes" id="UP000237819">
    <property type="component" value="Unassembled WGS sequence"/>
</dbReference>
<name>A0A2S8GNG3_9BACT</name>
<dbReference type="InterPro" id="IPR052514">
    <property type="entry name" value="SAM-dependent_MTase"/>
</dbReference>
<organism evidence="2 3">
    <name type="scientific">Blastopirellula marina</name>
    <dbReference type="NCBI Taxonomy" id="124"/>
    <lineage>
        <taxon>Bacteria</taxon>
        <taxon>Pseudomonadati</taxon>
        <taxon>Planctomycetota</taxon>
        <taxon>Planctomycetia</taxon>
        <taxon>Pirellulales</taxon>
        <taxon>Pirellulaceae</taxon>
        <taxon>Blastopirellula</taxon>
    </lineage>
</organism>
<dbReference type="PANTHER" id="PTHR34203">
    <property type="entry name" value="METHYLTRANSFERASE, FKBM FAMILY PROTEIN"/>
    <property type="match status" value="1"/>
</dbReference>
<dbReference type="InterPro" id="IPR029063">
    <property type="entry name" value="SAM-dependent_MTases_sf"/>
</dbReference>
<feature type="domain" description="Methyltransferase FkbM" evidence="1">
    <location>
        <begin position="30"/>
        <end position="164"/>
    </location>
</feature>
<dbReference type="Pfam" id="PF05050">
    <property type="entry name" value="Methyltransf_21"/>
    <property type="match status" value="1"/>
</dbReference>
<dbReference type="SUPFAM" id="SSF53335">
    <property type="entry name" value="S-adenosyl-L-methionine-dependent methyltransferases"/>
    <property type="match status" value="1"/>
</dbReference>
<dbReference type="InterPro" id="IPR006342">
    <property type="entry name" value="FkbM_mtfrase"/>
</dbReference>
<evidence type="ECO:0000313" key="2">
    <source>
        <dbReference type="EMBL" id="PQO45967.1"/>
    </source>
</evidence>
<dbReference type="AlphaFoldDB" id="A0A2S8GNG3"/>
<dbReference type="EMBL" id="PUHZ01000012">
    <property type="protein sequence ID" value="PQO45967.1"/>
    <property type="molecule type" value="Genomic_DNA"/>
</dbReference>
<gene>
    <name evidence="2" type="ORF">C5Y93_12000</name>
</gene>